<protein>
    <recommendedName>
        <fullName evidence="4 14">Protoporphyrinogen IX oxidase</fullName>
        <shortName evidence="14">PPO</shortName>
        <ecNumber evidence="14">1.3.99.-</ecNumber>
    </recommendedName>
</protein>
<keyword evidence="5 14" id="KW-1003">Cell membrane</keyword>
<feature type="binding site" description="axial binding residue" evidence="14">
    <location>
        <position position="91"/>
    </location>
    <ligand>
        <name>heme</name>
        <dbReference type="ChEBI" id="CHEBI:30413"/>
    </ligand>
    <ligandPart>
        <name>Fe</name>
        <dbReference type="ChEBI" id="CHEBI:18248"/>
    </ligandPart>
</feature>
<comment type="subcellular location">
    <subcellularLocation>
        <location evidence="1 14">Cell membrane</location>
        <topology evidence="1 14">Multi-pass membrane protein</topology>
    </subcellularLocation>
</comment>
<comment type="pathway">
    <text evidence="2 14">Porphyrin-containing compound metabolism; protoporphyrin-IX biosynthesis; protoporphyrin-IX from protoporphyrinogen-IX: step 1/1.</text>
</comment>
<dbReference type="InterPro" id="IPR005265">
    <property type="entry name" value="HemJ-like"/>
</dbReference>
<evidence type="ECO:0000256" key="7">
    <source>
        <dbReference type="ARBA" id="ARBA00022692"/>
    </source>
</evidence>
<evidence type="ECO:0000256" key="1">
    <source>
        <dbReference type="ARBA" id="ARBA00004651"/>
    </source>
</evidence>
<reference evidence="16" key="1">
    <citation type="journal article" date="2019" name="Int. J. Syst. Evol. Microbiol.">
        <title>The Global Catalogue of Microorganisms (GCM) 10K type strain sequencing project: providing services to taxonomists for standard genome sequencing and annotation.</title>
        <authorList>
            <consortium name="The Broad Institute Genomics Platform"/>
            <consortium name="The Broad Institute Genome Sequencing Center for Infectious Disease"/>
            <person name="Wu L."/>
            <person name="Ma J."/>
        </authorList>
    </citation>
    <scope>NUCLEOTIDE SEQUENCE [LARGE SCALE GENOMIC DNA]</scope>
    <source>
        <strain evidence="16">KCTC 42248</strain>
    </source>
</reference>
<evidence type="ECO:0000256" key="6">
    <source>
        <dbReference type="ARBA" id="ARBA00022617"/>
    </source>
</evidence>
<evidence type="ECO:0000256" key="3">
    <source>
        <dbReference type="ARBA" id="ARBA00006501"/>
    </source>
</evidence>
<organism evidence="15 16">
    <name type="scientific">Sphingobacterium corticis</name>
    <dbReference type="NCBI Taxonomy" id="1812823"/>
    <lineage>
        <taxon>Bacteria</taxon>
        <taxon>Pseudomonadati</taxon>
        <taxon>Bacteroidota</taxon>
        <taxon>Sphingobacteriia</taxon>
        <taxon>Sphingobacteriales</taxon>
        <taxon>Sphingobacteriaceae</taxon>
        <taxon>Sphingobacterium</taxon>
    </lineage>
</organism>
<feature type="transmembrane region" description="Helical" evidence="14">
    <location>
        <begin position="124"/>
        <end position="144"/>
    </location>
</feature>
<evidence type="ECO:0000256" key="11">
    <source>
        <dbReference type="ARBA" id="ARBA00023004"/>
    </source>
</evidence>
<evidence type="ECO:0000256" key="10">
    <source>
        <dbReference type="ARBA" id="ARBA00023002"/>
    </source>
</evidence>
<evidence type="ECO:0000256" key="5">
    <source>
        <dbReference type="ARBA" id="ARBA00022475"/>
    </source>
</evidence>
<accession>A0ABW5NMY9</accession>
<keyword evidence="7 14" id="KW-0812">Transmembrane</keyword>
<evidence type="ECO:0000256" key="2">
    <source>
        <dbReference type="ARBA" id="ARBA00005073"/>
    </source>
</evidence>
<dbReference type="EMBL" id="JBHUMA010000009">
    <property type="protein sequence ID" value="MFD2600214.1"/>
    <property type="molecule type" value="Genomic_DNA"/>
</dbReference>
<dbReference type="Proteomes" id="UP001597393">
    <property type="component" value="Unassembled WGS sequence"/>
</dbReference>
<name>A0ABW5NMY9_9SPHI</name>
<sequence>MIYLYAKSIHIIFVVCWMAGLFYMPRLFIYHTEAKAESPEVYQVLHKQFQVMERRLWWVITTPAMYLVISSALVMLWLNPGFLQMGWMQVKLAFVGALALYHFKCQHMMFALSNEKLTWSSAQLRLWNEVSTLILFAIVFLVVLKSTLHWMFGVGGLVGLAVLLMIGIKVYKRYRMRKALEEKEK</sequence>
<keyword evidence="6 14" id="KW-0349">Heme</keyword>
<keyword evidence="11 14" id="KW-0408">Iron</keyword>
<gene>
    <name evidence="15" type="ORF">ACFSQ3_14750</name>
</gene>
<dbReference type="HAMAP" id="MF_02239">
    <property type="entry name" value="HemJ"/>
    <property type="match status" value="1"/>
</dbReference>
<evidence type="ECO:0000313" key="16">
    <source>
        <dbReference type="Proteomes" id="UP001597393"/>
    </source>
</evidence>
<keyword evidence="9 14" id="KW-1133">Transmembrane helix</keyword>
<feature type="transmembrane region" description="Helical" evidence="14">
    <location>
        <begin position="150"/>
        <end position="171"/>
    </location>
</feature>
<evidence type="ECO:0000256" key="9">
    <source>
        <dbReference type="ARBA" id="ARBA00022989"/>
    </source>
</evidence>
<evidence type="ECO:0000256" key="14">
    <source>
        <dbReference type="HAMAP-Rule" id="MF_02239"/>
    </source>
</evidence>
<evidence type="ECO:0000256" key="4">
    <source>
        <dbReference type="ARBA" id="ARBA00017504"/>
    </source>
</evidence>
<comment type="similarity">
    <text evidence="3 14">Belongs to the HemJ family.</text>
</comment>
<dbReference type="RefSeq" id="WP_380870354.1">
    <property type="nucleotide sequence ID" value="NZ_JBHUMA010000009.1"/>
</dbReference>
<feature type="transmembrane region" description="Helical" evidence="14">
    <location>
        <begin position="84"/>
        <end position="103"/>
    </location>
</feature>
<feature type="transmembrane region" description="Helical" evidence="14">
    <location>
        <begin position="6"/>
        <end position="24"/>
    </location>
</feature>
<evidence type="ECO:0000256" key="12">
    <source>
        <dbReference type="ARBA" id="ARBA00023136"/>
    </source>
</evidence>
<comment type="cofactor">
    <cofactor evidence="14">
        <name>heme b</name>
        <dbReference type="ChEBI" id="CHEBI:60344"/>
    </cofactor>
    <text evidence="14">Binds 1 heme b (iron(II)-protoporphyrin IX) group per subunit.</text>
</comment>
<dbReference type="PANTHER" id="PTHR40255">
    <property type="entry name" value="UPF0093 MEMBRANE PROTEIN SLR1790"/>
    <property type="match status" value="1"/>
</dbReference>
<evidence type="ECO:0000256" key="13">
    <source>
        <dbReference type="ARBA" id="ARBA00048390"/>
    </source>
</evidence>
<keyword evidence="10 14" id="KW-0560">Oxidoreductase</keyword>
<feature type="binding site" description="axial binding residue" evidence="14">
    <location>
        <position position="10"/>
    </location>
    <ligand>
        <name>heme</name>
        <dbReference type="ChEBI" id="CHEBI:30413"/>
    </ligand>
    <ligandPart>
        <name>Fe</name>
        <dbReference type="ChEBI" id="CHEBI:18248"/>
    </ligandPart>
</feature>
<comment type="caution">
    <text evidence="15">The sequence shown here is derived from an EMBL/GenBank/DDBJ whole genome shotgun (WGS) entry which is preliminary data.</text>
</comment>
<evidence type="ECO:0000256" key="8">
    <source>
        <dbReference type="ARBA" id="ARBA00022723"/>
    </source>
</evidence>
<dbReference type="PANTHER" id="PTHR40255:SF1">
    <property type="entry name" value="PROTOPORPHYRINOGEN IX OXIDASE"/>
    <property type="match status" value="1"/>
</dbReference>
<evidence type="ECO:0000313" key="15">
    <source>
        <dbReference type="EMBL" id="MFD2600214.1"/>
    </source>
</evidence>
<dbReference type="Pfam" id="PF03653">
    <property type="entry name" value="UPF0093"/>
    <property type="match status" value="1"/>
</dbReference>
<dbReference type="EC" id="1.3.99.-" evidence="14"/>
<comment type="function">
    <text evidence="14">Catalyzes the oxidation of protoporphyrinogen IX to protoporphyrin IX.</text>
</comment>
<comment type="subunit">
    <text evidence="14">Homodimer.</text>
</comment>
<proteinExistence type="inferred from homology"/>
<keyword evidence="16" id="KW-1185">Reference proteome</keyword>
<keyword evidence="12 14" id="KW-0472">Membrane</keyword>
<comment type="catalytic activity">
    <reaction evidence="13 14">
        <text>protoporphyrinogen IX + 3 A = protoporphyrin IX + 3 AH2</text>
        <dbReference type="Rhea" id="RHEA:62000"/>
        <dbReference type="ChEBI" id="CHEBI:13193"/>
        <dbReference type="ChEBI" id="CHEBI:17499"/>
        <dbReference type="ChEBI" id="CHEBI:57306"/>
        <dbReference type="ChEBI" id="CHEBI:57307"/>
    </reaction>
</comment>
<keyword evidence="8 14" id="KW-0479">Metal-binding</keyword>
<feature type="transmembrane region" description="Helical" evidence="14">
    <location>
        <begin position="56"/>
        <end position="78"/>
    </location>
</feature>